<keyword evidence="2" id="KW-1185">Reference proteome</keyword>
<proteinExistence type="predicted"/>
<evidence type="ECO:0000313" key="1">
    <source>
        <dbReference type="EMBL" id="KAH0812511.1"/>
    </source>
</evidence>
<reference evidence="1" key="2">
    <citation type="submission" date="2021-08" db="EMBL/GenBank/DDBJ databases">
        <authorList>
            <person name="Eriksson T."/>
        </authorList>
    </citation>
    <scope>NUCLEOTIDE SEQUENCE</scope>
    <source>
        <strain evidence="1">Stoneville</strain>
        <tissue evidence="1">Whole head</tissue>
    </source>
</reference>
<comment type="caution">
    <text evidence="1">The sequence shown here is derived from an EMBL/GenBank/DDBJ whole genome shotgun (WGS) entry which is preliminary data.</text>
</comment>
<dbReference type="EMBL" id="JABDTM020025984">
    <property type="protein sequence ID" value="KAH0812511.1"/>
    <property type="molecule type" value="Genomic_DNA"/>
</dbReference>
<evidence type="ECO:0000313" key="2">
    <source>
        <dbReference type="Proteomes" id="UP000719412"/>
    </source>
</evidence>
<reference evidence="1" key="1">
    <citation type="journal article" date="2020" name="J Insects Food Feed">
        <title>The yellow mealworm (Tenebrio molitor) genome: a resource for the emerging insects as food and feed industry.</title>
        <authorList>
            <person name="Eriksson T."/>
            <person name="Andere A."/>
            <person name="Kelstrup H."/>
            <person name="Emery V."/>
            <person name="Picard C."/>
        </authorList>
    </citation>
    <scope>NUCLEOTIDE SEQUENCE</scope>
    <source>
        <strain evidence="1">Stoneville</strain>
        <tissue evidence="1">Whole head</tissue>
    </source>
</reference>
<organism evidence="1 2">
    <name type="scientific">Tenebrio molitor</name>
    <name type="common">Yellow mealworm beetle</name>
    <dbReference type="NCBI Taxonomy" id="7067"/>
    <lineage>
        <taxon>Eukaryota</taxon>
        <taxon>Metazoa</taxon>
        <taxon>Ecdysozoa</taxon>
        <taxon>Arthropoda</taxon>
        <taxon>Hexapoda</taxon>
        <taxon>Insecta</taxon>
        <taxon>Pterygota</taxon>
        <taxon>Neoptera</taxon>
        <taxon>Endopterygota</taxon>
        <taxon>Coleoptera</taxon>
        <taxon>Polyphaga</taxon>
        <taxon>Cucujiformia</taxon>
        <taxon>Tenebrionidae</taxon>
        <taxon>Tenebrio</taxon>
    </lineage>
</organism>
<dbReference type="Gene3D" id="3.40.50.10330">
    <property type="entry name" value="Probable inorganic polyphosphate/atp-NAD kinase, domain 1"/>
    <property type="match status" value="1"/>
</dbReference>
<accession>A0A8J6LGQ2</accession>
<dbReference type="Proteomes" id="UP000719412">
    <property type="component" value="Unassembled WGS sequence"/>
</dbReference>
<name>A0A8J6LGQ2_TENMO</name>
<protein>
    <submittedName>
        <fullName evidence="1">Uncharacterized protein</fullName>
    </submittedName>
</protein>
<gene>
    <name evidence="1" type="ORF">GEV33_010275</name>
</gene>
<sequence length="100" mass="11462">MVANGNVVCGPFTDDNEINNNNCAVKRFQYRTIQDPASQRLTWYKPPLTVLVIKKVRDASVHLPFVQLVQWLIENRNYRVVINIFRVVVACEICGLQCIA</sequence>
<dbReference type="InterPro" id="IPR017438">
    <property type="entry name" value="ATP-NAD_kinase_N"/>
</dbReference>
<dbReference type="AlphaFoldDB" id="A0A8J6LGQ2"/>